<feature type="domain" description="CYRIA/CYRIB Rac1 binding" evidence="3">
    <location>
        <begin position="435"/>
        <end position="642"/>
    </location>
</feature>
<keyword evidence="4" id="KW-1185">Reference proteome</keyword>
<feature type="compositionally biased region" description="Polar residues" evidence="2">
    <location>
        <begin position="127"/>
        <end position="137"/>
    </location>
</feature>
<comment type="similarity">
    <text evidence="1">Belongs to the CYFIP family.</text>
</comment>
<evidence type="ECO:0000313" key="4">
    <source>
        <dbReference type="Proteomes" id="UP000694843"/>
    </source>
</evidence>
<dbReference type="Pfam" id="PF05994">
    <property type="entry name" value="FragX_IP"/>
    <property type="match status" value="1"/>
</dbReference>
<dbReference type="PRINTS" id="PR01698">
    <property type="entry name" value="CYTOFMRPINTP"/>
</dbReference>
<dbReference type="GeneID" id="108672713"/>
<dbReference type="GO" id="GO:0030833">
    <property type="term" value="P:regulation of actin filament polymerization"/>
    <property type="evidence" value="ECO:0007669"/>
    <property type="project" value="InterPro"/>
</dbReference>
<dbReference type="GO" id="GO:0031267">
    <property type="term" value="F:small GTPase binding"/>
    <property type="evidence" value="ECO:0007669"/>
    <property type="project" value="InterPro"/>
</dbReference>
<sequence>MSRYGGQPPPAHSRHNIGIIPPSPLAEDVSEGFDYPPPPEDFPIPEDHEYSGDARQSYVYPPPPYLTSQALDPDSTYSRLDHYQSRKRSIDSGDYHFTEPSQDAYRTSAYSSDFPAPPPPHEYPNRYSGSSSVSANSHRQRASRYDHDAVQDRYSSDHRISSSSSVGAWVMGQEMPPGQHPSARRPSEYELRKQSSLATSTYSVDRKQFTDSRTYSKINMEEKLLTNSQPSLMRRSSEAAVLARLSMSGDNLPSHMATLPRLSGVGIPPSPDPRDHDQRSFHQMANHYGTLSRNTRRPSQPTSRMQDLAVIEKYGTVRKGFHFKLDPSEMVEDISPIKMTPTENILDKQILKKNVAVKTPSLITGEGNAVCVKMAGERVSLDDALSNVDVLDDLPLSDQQPMVEAQSCSVVYTANFDTNFEDRNAYVTGIAKYMEEAATHAELNKLLEEGEQHAVMLYTWRCCSRAIPQPKSNEQPNRVEIYEKTVKVLSEEVKKLTKFMKFQHKAIEVFCNQVKRLCHQEKRKDFVSEAYLLTLGKFINMFAVLDELKNMKSSVKNDYSTYRRAAQFLKVLSDTQSLQESQNLSMFLATQNKVRDSLKEKLQTIGAHEELLCEVVNISVHMFENKMYLTPKEKQMLVKVMGFGLFLIDSDGCNINKLDQKKKIRIDKIDKIFKNLEVVPLFGDMQIAPFNYIKRSKNFDAKLWPLCSASTISPQASLMCHLPRIREEHIKYISDLARYSNEVITTYKETARTDAENRDISDLAQRGLMLLSDWTSVVTEVYSWKLLHPTDHHANKTCPIDAEEYERATRYNYSPDEKFGLIEVIAMIKGLQVLMARMEIVFLDSIRKNIYQELQDFVQLTLRDPLRKAVKNKKELLRSILVSVRETSADWIKGYEPSEDPALKGKKDPDQGGFEIKVRRRNVGPSSTQLYMVRTMLESLISDKSGGKKTLRKEMDGQHLVLIDEFHKTSFIWSYLLNFSETLQQCCDLSQLWYREFYLEMTMGRRIQKCTVDHQHNEECRDIEVMEKRTQFPIEMSMPWILTDHILRTKDASMMECVLYPLDLYNDSAYYALTHFRKQFLYDEIEAEVNLCFDQFVFKLSEQIFTYYKQQAGSILLDKRFRTEYCLHTPKMPNPTTNRYESLLKQRHVQLLGRSIDLNKLMCQRINVALLTSLQTAIARFEAADITSIVELEGLLEVNRLCHKLLRQHLALDDFDAQLREANHSVLAPYGRTTLHIFWELNYDFLPNYCYNAATNRFVRTVVPFGDSAQREKAPNAPAYLVWGSKTLNNFYSAIYSQYSGFLGPPHLRAMVRVLGYQGIAVVMQELLEIIRSLIQGSIFQYIQTLQDVMPKEMKLPRYDYGSVGVLGFYQAHLQDIISYADARTELFHQFREMGNALLFCLLIEQSLTQEEVCDLLQAAPFQNILPRPFCKEGEKPETKQKRLEAKYAPLQVVTNIERLGSTKQAMIAREGDLLTRERLCCGLSIFEMILNRIQPYLEDRIWHGEPPTNGVMNVVDCTEFHRLWSALQFIMCIPLAQNNYTVEEMFGEGLNWAGCCMVLLLGQQRRFEALDFCYHLVRVQKVDGKDDNVKGIHLVRMCDRIRRFQVLNSQIFAILNKYLKTSDPDMLPVEHVRCFQPPMHQSLAAQVSQRPDQAH</sequence>
<dbReference type="Proteomes" id="UP000694843">
    <property type="component" value="Unplaced"/>
</dbReference>
<name>A0A8B7NQG0_HYAAZ</name>
<dbReference type="GO" id="GO:0005737">
    <property type="term" value="C:cytoplasm"/>
    <property type="evidence" value="ECO:0007669"/>
    <property type="project" value="UniProtKB-ARBA"/>
</dbReference>
<dbReference type="RefSeq" id="XP_018015920.1">
    <property type="nucleotide sequence ID" value="XM_018160431.2"/>
</dbReference>
<evidence type="ECO:0000313" key="5">
    <source>
        <dbReference type="RefSeq" id="XP_018015920.1"/>
    </source>
</evidence>
<gene>
    <name evidence="5 6" type="primary">LOC108672713</name>
</gene>
<reference evidence="5 6" key="1">
    <citation type="submission" date="2025-04" db="UniProtKB">
        <authorList>
            <consortium name="RefSeq"/>
        </authorList>
    </citation>
    <scope>IDENTIFICATION</scope>
    <source>
        <tissue evidence="5 6">Whole organism</tissue>
    </source>
</reference>
<dbReference type="OrthoDB" id="10265867at2759"/>
<evidence type="ECO:0000313" key="6">
    <source>
        <dbReference type="RefSeq" id="XP_047741716.1"/>
    </source>
</evidence>
<dbReference type="OMA" id="NLGFRSC"/>
<evidence type="ECO:0000259" key="3">
    <source>
        <dbReference type="Pfam" id="PF07159"/>
    </source>
</evidence>
<accession>A0A8B7NQG0</accession>
<feature type="compositionally biased region" description="Basic and acidic residues" evidence="2">
    <location>
        <begin position="79"/>
        <end position="97"/>
    </location>
</feature>
<feature type="compositionally biased region" description="Polar residues" evidence="2">
    <location>
        <begin position="66"/>
        <end position="78"/>
    </location>
</feature>
<protein>
    <submittedName>
        <fullName evidence="6">Cytoplasmic FMR1-interacting protein isoform X1</fullName>
    </submittedName>
    <submittedName>
        <fullName evidence="5">Cytoplasmic FMR1-interacting protein isoform X3</fullName>
    </submittedName>
</protein>
<evidence type="ECO:0000256" key="2">
    <source>
        <dbReference type="SAM" id="MobiDB-lite"/>
    </source>
</evidence>
<feature type="region of interest" description="Disordered" evidence="2">
    <location>
        <begin position="1"/>
        <end position="205"/>
    </location>
</feature>
<feature type="compositionally biased region" description="Polar residues" evidence="2">
    <location>
        <begin position="194"/>
        <end position="203"/>
    </location>
</feature>
<proteinExistence type="inferred from homology"/>
<dbReference type="InterPro" id="IPR008081">
    <property type="entry name" value="Cytoplasmic_FMR1-int"/>
</dbReference>
<dbReference type="KEGG" id="hazt:108672713"/>
<dbReference type="CTD" id="191772"/>
<dbReference type="Pfam" id="PF07159">
    <property type="entry name" value="CYRIA-B_Rac1-bd"/>
    <property type="match status" value="1"/>
</dbReference>
<feature type="compositionally biased region" description="Polar residues" evidence="2">
    <location>
        <begin position="99"/>
        <end position="111"/>
    </location>
</feature>
<evidence type="ECO:0000256" key="1">
    <source>
        <dbReference type="ARBA" id="ARBA00025790"/>
    </source>
</evidence>
<dbReference type="RefSeq" id="XP_047741716.1">
    <property type="nucleotide sequence ID" value="XM_047885760.1"/>
</dbReference>
<dbReference type="InterPro" id="IPR009828">
    <property type="entry name" value="CYRIA/CYRIB_Rac1-bd"/>
</dbReference>
<organism evidence="4 5">
    <name type="scientific">Hyalella azteca</name>
    <name type="common">Amphipod</name>
    <dbReference type="NCBI Taxonomy" id="294128"/>
    <lineage>
        <taxon>Eukaryota</taxon>
        <taxon>Metazoa</taxon>
        <taxon>Ecdysozoa</taxon>
        <taxon>Arthropoda</taxon>
        <taxon>Crustacea</taxon>
        <taxon>Multicrustacea</taxon>
        <taxon>Malacostraca</taxon>
        <taxon>Eumalacostraca</taxon>
        <taxon>Peracarida</taxon>
        <taxon>Amphipoda</taxon>
        <taxon>Senticaudata</taxon>
        <taxon>Talitrida</taxon>
        <taxon>Talitroidea</taxon>
        <taxon>Hyalellidae</taxon>
        <taxon>Hyalella</taxon>
    </lineage>
</organism>
<dbReference type="PANTHER" id="PTHR12195">
    <property type="entry name" value="CYTOPLASMIC FMR1-INTERACTING PROTEIN-RELATED"/>
    <property type="match status" value="1"/>
</dbReference>
<feature type="compositionally biased region" description="Basic and acidic residues" evidence="2">
    <location>
        <begin position="143"/>
        <end position="160"/>
    </location>
</feature>